<dbReference type="AlphaFoldDB" id="A0A177L1X7"/>
<keyword evidence="1" id="KW-1133">Transmembrane helix</keyword>
<evidence type="ECO:0000256" key="1">
    <source>
        <dbReference type="SAM" id="Phobius"/>
    </source>
</evidence>
<evidence type="ECO:0000313" key="2">
    <source>
        <dbReference type="EMBL" id="OAH59670.1"/>
    </source>
</evidence>
<evidence type="ECO:0000313" key="3">
    <source>
        <dbReference type="Proteomes" id="UP000077271"/>
    </source>
</evidence>
<name>A0A177L1X7_9BACI</name>
<dbReference type="OrthoDB" id="2991597at2"/>
<dbReference type="Proteomes" id="UP000077271">
    <property type="component" value="Unassembled WGS sequence"/>
</dbReference>
<dbReference type="RefSeq" id="WP_034289512.1">
    <property type="nucleotide sequence ID" value="NZ_LQWZ01000001.1"/>
</dbReference>
<keyword evidence="1" id="KW-0472">Membrane</keyword>
<proteinExistence type="predicted"/>
<dbReference type="EMBL" id="LQWZ01000001">
    <property type="protein sequence ID" value="OAH59670.1"/>
    <property type="molecule type" value="Genomic_DNA"/>
</dbReference>
<gene>
    <name evidence="2" type="ORF">AWH48_00765</name>
</gene>
<comment type="caution">
    <text evidence="2">The sequence shown here is derived from an EMBL/GenBank/DDBJ whole genome shotgun (WGS) entry which is preliminary data.</text>
</comment>
<keyword evidence="1" id="KW-0812">Transmembrane</keyword>
<accession>A0A177L1X7</accession>
<feature type="transmembrane region" description="Helical" evidence="1">
    <location>
        <begin position="63"/>
        <end position="81"/>
    </location>
</feature>
<protein>
    <submittedName>
        <fullName evidence="2">Uncharacterized protein</fullName>
    </submittedName>
</protein>
<sequence length="82" mass="9196">MPYSNMYNLCCKYHGKMVRITGRDGSVHVGEITRVNKDYVWLRPRNLGGYGYGFYGGYGRGSGIPFALGFITGIVLATAFFW</sequence>
<reference evidence="2 3" key="1">
    <citation type="submission" date="2016-01" db="EMBL/GenBank/DDBJ databases">
        <title>Investigation of taxonomic status of Bacillus aminovorans.</title>
        <authorList>
            <person name="Verma A."/>
            <person name="Pal Y."/>
            <person name="Krishnamurthi S."/>
        </authorList>
    </citation>
    <scope>NUCLEOTIDE SEQUENCE [LARGE SCALE GENOMIC DNA]</scope>
    <source>
        <strain evidence="2 3">DSM 4337</strain>
    </source>
</reference>
<organism evidence="2 3">
    <name type="scientific">Domibacillus aminovorans</name>
    <dbReference type="NCBI Taxonomy" id="29332"/>
    <lineage>
        <taxon>Bacteria</taxon>
        <taxon>Bacillati</taxon>
        <taxon>Bacillota</taxon>
        <taxon>Bacilli</taxon>
        <taxon>Bacillales</taxon>
        <taxon>Bacillaceae</taxon>
        <taxon>Domibacillus</taxon>
    </lineage>
</organism>